<dbReference type="Pfam" id="PF00707">
    <property type="entry name" value="IF3_C"/>
    <property type="match status" value="1"/>
</dbReference>
<dbReference type="HAMAP" id="MF_00080">
    <property type="entry name" value="IF_3"/>
    <property type="match status" value="1"/>
</dbReference>
<dbReference type="InterPro" id="IPR019814">
    <property type="entry name" value="Translation_initiation_fac_3_N"/>
</dbReference>
<dbReference type="GO" id="GO:0003743">
    <property type="term" value="F:translation initiation factor activity"/>
    <property type="evidence" value="ECO:0007669"/>
    <property type="project" value="UniProtKB-UniRule"/>
</dbReference>
<dbReference type="AlphaFoldDB" id="A0A1Z1M475"/>
<sequence length="174" mass="20010">MKKKYDNESLINESIKYPKIRLIDYLGKQLGIYSSREALLIASNQGLDLVVISDKSNPPVCKIIDYGKYKFTQEKKAKEARKKQHNASVKEVKMRYKIENHDYKVRVNQAFKFLQVGDKVKATITFRGREVQHINLAIELLNKMAQDLNEVSNVQQIPTKDGKSVIMILAPSKK</sequence>
<keyword evidence="2 4" id="KW-0396">Initiation factor</keyword>
<accession>A0A1Z1M475</accession>
<evidence type="ECO:0000259" key="6">
    <source>
        <dbReference type="Pfam" id="PF00707"/>
    </source>
</evidence>
<comment type="subunit">
    <text evidence="4 5">Monomer.</text>
</comment>
<evidence type="ECO:0000256" key="5">
    <source>
        <dbReference type="RuleBase" id="RU000646"/>
    </source>
</evidence>
<evidence type="ECO:0000259" key="7">
    <source>
        <dbReference type="Pfam" id="PF05198"/>
    </source>
</evidence>
<dbReference type="SUPFAM" id="SSF54364">
    <property type="entry name" value="Translation initiation factor IF3, N-terminal domain"/>
    <property type="match status" value="1"/>
</dbReference>
<dbReference type="GO" id="GO:0016020">
    <property type="term" value="C:membrane"/>
    <property type="evidence" value="ECO:0007669"/>
    <property type="project" value="TreeGrafter"/>
</dbReference>
<feature type="domain" description="Translation initiation factor 3 N-terminal" evidence="7">
    <location>
        <begin position="11"/>
        <end position="80"/>
    </location>
</feature>
<comment type="function">
    <text evidence="4 5">IF-3 binds to the 30S ribosomal subunit and shifts the equilibrium between 70S ribosomes and their 50S and 30S subunits in favor of the free subunits, thus enhancing the availability of 30S subunits on which protein synthesis initiation begins.</text>
</comment>
<protein>
    <recommendedName>
        <fullName evidence="4">Translation initiation factor IF-3, chloroplastic</fullName>
    </recommendedName>
</protein>
<dbReference type="Pfam" id="PF05198">
    <property type="entry name" value="IF3_N"/>
    <property type="match status" value="1"/>
</dbReference>
<dbReference type="PROSITE" id="PS00938">
    <property type="entry name" value="IF3"/>
    <property type="match status" value="1"/>
</dbReference>
<organism evidence="8">
    <name type="scientific">Polysiphonia sp</name>
    <dbReference type="NCBI Taxonomy" id="1967842"/>
    <lineage>
        <taxon>Eukaryota</taxon>
        <taxon>Rhodophyta</taxon>
        <taxon>Florideophyceae</taxon>
        <taxon>Rhodymeniophycidae</taxon>
        <taxon>Ceramiales</taxon>
        <taxon>Rhodomelaceae</taxon>
        <taxon>Polysiphonioideae</taxon>
        <taxon>Polysiphonia</taxon>
    </lineage>
</organism>
<keyword evidence="8" id="KW-0934">Plastid</keyword>
<evidence type="ECO:0000313" key="8">
    <source>
        <dbReference type="EMBL" id="ARW60574.1"/>
    </source>
</evidence>
<evidence type="ECO:0000256" key="1">
    <source>
        <dbReference type="ARBA" id="ARBA00005439"/>
    </source>
</evidence>
<dbReference type="InterPro" id="IPR001288">
    <property type="entry name" value="Translation_initiation_fac_3"/>
</dbReference>
<feature type="domain" description="Translation initiation factor 3 C-terminal" evidence="6">
    <location>
        <begin position="88"/>
        <end position="171"/>
    </location>
</feature>
<dbReference type="GO" id="GO:0009507">
    <property type="term" value="C:chloroplast"/>
    <property type="evidence" value="ECO:0007669"/>
    <property type="project" value="UniProtKB-SubCell"/>
</dbReference>
<comment type="similarity">
    <text evidence="1 4 5">Belongs to the IF-3 family.</text>
</comment>
<dbReference type="EMBL" id="MF101414">
    <property type="protein sequence ID" value="ARW60574.1"/>
    <property type="molecule type" value="Genomic_DNA"/>
</dbReference>
<evidence type="ECO:0000256" key="2">
    <source>
        <dbReference type="ARBA" id="ARBA00022540"/>
    </source>
</evidence>
<gene>
    <name evidence="4 8" type="primary">infC</name>
</gene>
<dbReference type="GO" id="GO:0032790">
    <property type="term" value="P:ribosome disassembly"/>
    <property type="evidence" value="ECO:0007669"/>
    <property type="project" value="TreeGrafter"/>
</dbReference>
<dbReference type="FunFam" id="3.30.110.10:FF:000001">
    <property type="entry name" value="Translation initiation factor IF-3"/>
    <property type="match status" value="1"/>
</dbReference>
<evidence type="ECO:0000256" key="4">
    <source>
        <dbReference type="HAMAP-Rule" id="MF_00080"/>
    </source>
</evidence>
<dbReference type="NCBIfam" id="TIGR00168">
    <property type="entry name" value="infC"/>
    <property type="match status" value="1"/>
</dbReference>
<dbReference type="Gene3D" id="3.30.110.10">
    <property type="entry name" value="Translation initiation factor 3 (IF-3), C-terminal domain"/>
    <property type="match status" value="1"/>
</dbReference>
<dbReference type="InterPro" id="IPR036788">
    <property type="entry name" value="T_IF-3_C_sf"/>
</dbReference>
<evidence type="ECO:0000256" key="3">
    <source>
        <dbReference type="ARBA" id="ARBA00022917"/>
    </source>
</evidence>
<dbReference type="PANTHER" id="PTHR10938:SF0">
    <property type="entry name" value="TRANSLATION INITIATION FACTOR IF-3, MITOCHONDRIAL"/>
    <property type="match status" value="1"/>
</dbReference>
<dbReference type="SUPFAM" id="SSF55200">
    <property type="entry name" value="Translation initiation factor IF3, C-terminal domain"/>
    <property type="match status" value="1"/>
</dbReference>
<dbReference type="InterPro" id="IPR019813">
    <property type="entry name" value="Translation_initiation_fac3_CS"/>
</dbReference>
<name>A0A1Z1M475_9FLOR</name>
<reference evidence="8" key="1">
    <citation type="journal article" date="2017" name="J. Phycol.">
        <title>Analysis of chloroplast genomes and a supermatrix inform reclassification of the Rhodomelaceae (Rhodophyta).</title>
        <authorList>
            <person name="Diaz-Tapia P."/>
            <person name="Maggs C.A."/>
            <person name="West J.A."/>
            <person name="Verbruggen H."/>
        </authorList>
    </citation>
    <scope>NUCLEOTIDE SEQUENCE</scope>
    <source>
        <strain evidence="8">JH1432</strain>
    </source>
</reference>
<dbReference type="Gene3D" id="3.10.20.80">
    <property type="entry name" value="Translation initiation factor 3 (IF-3), N-terminal domain"/>
    <property type="match status" value="1"/>
</dbReference>
<keyword evidence="3 4" id="KW-0648">Protein biosynthesis</keyword>
<dbReference type="GO" id="GO:0043022">
    <property type="term" value="F:ribosome binding"/>
    <property type="evidence" value="ECO:0007669"/>
    <property type="project" value="TreeGrafter"/>
</dbReference>
<dbReference type="GO" id="GO:0005829">
    <property type="term" value="C:cytosol"/>
    <property type="evidence" value="ECO:0007669"/>
    <property type="project" value="TreeGrafter"/>
</dbReference>
<dbReference type="PANTHER" id="PTHR10938">
    <property type="entry name" value="TRANSLATION INITIATION FACTOR IF-3"/>
    <property type="match status" value="1"/>
</dbReference>
<comment type="subcellular location">
    <subcellularLocation>
        <location evidence="4 5">Plastid</location>
        <location evidence="4 5">Chloroplast</location>
    </subcellularLocation>
</comment>
<dbReference type="InterPro" id="IPR019815">
    <property type="entry name" value="Translation_initiation_fac_3_C"/>
</dbReference>
<keyword evidence="8" id="KW-0150">Chloroplast</keyword>
<geneLocation type="chloroplast" evidence="8"/>
<dbReference type="InterPro" id="IPR036787">
    <property type="entry name" value="T_IF-3_N_sf"/>
</dbReference>
<proteinExistence type="inferred from homology"/>